<evidence type="ECO:0000313" key="5">
    <source>
        <dbReference type="Proteomes" id="UP000007798"/>
    </source>
</evidence>
<proteinExistence type="inferred from homology"/>
<dbReference type="InterPro" id="IPR032466">
    <property type="entry name" value="Metal_Hydrolase"/>
</dbReference>
<comment type="subunit">
    <text evidence="1">Homodimer; disulfide-linked.</text>
</comment>
<keyword evidence="1" id="KW-0325">Glycoprotein</keyword>
<organism evidence="4 5">
    <name type="scientific">Drosophila willistoni</name>
    <name type="common">Fruit fly</name>
    <dbReference type="NCBI Taxonomy" id="7260"/>
    <lineage>
        <taxon>Eukaryota</taxon>
        <taxon>Metazoa</taxon>
        <taxon>Ecdysozoa</taxon>
        <taxon>Arthropoda</taxon>
        <taxon>Hexapoda</taxon>
        <taxon>Insecta</taxon>
        <taxon>Pterygota</taxon>
        <taxon>Neoptera</taxon>
        <taxon>Endopterygota</taxon>
        <taxon>Diptera</taxon>
        <taxon>Brachycera</taxon>
        <taxon>Muscomorpha</taxon>
        <taxon>Ephydroidea</taxon>
        <taxon>Drosophilidae</taxon>
        <taxon>Drosophila</taxon>
        <taxon>Sophophora</taxon>
    </lineage>
</organism>
<keyword evidence="1" id="KW-1015">Disulfide bond</keyword>
<keyword evidence="1" id="KW-0479">Metal-binding</keyword>
<keyword evidence="1" id="KW-0862">Zinc</keyword>
<evidence type="ECO:0000313" key="4">
    <source>
        <dbReference type="EMBL" id="KRF98488.1"/>
    </source>
</evidence>
<dbReference type="Gene3D" id="3.20.20.140">
    <property type="entry name" value="Metal-dependent hydrolases"/>
    <property type="match status" value="1"/>
</dbReference>
<keyword evidence="3" id="KW-1133">Transmembrane helix</keyword>
<keyword evidence="1" id="KW-0645">Protease</keyword>
<accession>A0A0Q9WZA6</accession>
<evidence type="ECO:0000256" key="3">
    <source>
        <dbReference type="SAM" id="Phobius"/>
    </source>
</evidence>
<comment type="subcellular location">
    <subcellularLocation>
        <location evidence="1">Membrane</location>
        <topology evidence="1">Lipid-anchor</topology>
        <topology evidence="1">GPI-anchor</topology>
    </subcellularLocation>
</comment>
<evidence type="ECO:0000256" key="2">
    <source>
        <dbReference type="SAM" id="MobiDB-lite"/>
    </source>
</evidence>
<sequence>MDWSLPINSRSFGNLADIDGPSGCRLPYQKMSQHQSASGPGLASSTFTMSSFDSDGGLKDRESSQTPIGLHKSHQLHAHSHHYHPHHHHAVVGGVSGSNTPQKHHQLHSSVTSIMPWKHRQCPSRGSSSSGTNSFRFDAAKHWLAVSSILLIIGAASVAVPLALRVAASAPFEERLRVAVQLLDQVPLIDGHNDLPWNIRKFLHNKLNDFNFDEDLRNVMPWGRSHWSHTDLTRLKKGRISAQTSDRIT</sequence>
<dbReference type="AlphaFoldDB" id="A0A0Q9WZA6"/>
<dbReference type="GO" id="GO:0098552">
    <property type="term" value="C:side of membrane"/>
    <property type="evidence" value="ECO:0007669"/>
    <property type="project" value="UniProtKB-KW"/>
</dbReference>
<feature type="transmembrane region" description="Helical" evidence="3">
    <location>
        <begin position="143"/>
        <end position="167"/>
    </location>
</feature>
<dbReference type="GO" id="GO:0006508">
    <property type="term" value="P:proteolysis"/>
    <property type="evidence" value="ECO:0007669"/>
    <property type="project" value="UniProtKB-KW"/>
</dbReference>
<feature type="compositionally biased region" description="Low complexity" evidence="2">
    <location>
        <begin position="44"/>
        <end position="55"/>
    </location>
</feature>
<dbReference type="InParanoid" id="A0A0Q9WZA6"/>
<keyword evidence="1" id="KW-0449">Lipoprotein</keyword>
<dbReference type="PROSITE" id="PS51365">
    <property type="entry name" value="RENAL_DIPEPTIDASE_2"/>
    <property type="match status" value="1"/>
</dbReference>
<dbReference type="STRING" id="7260.A0A0Q9WZA6"/>
<dbReference type="GO" id="GO:0046872">
    <property type="term" value="F:metal ion binding"/>
    <property type="evidence" value="ECO:0007669"/>
    <property type="project" value="UniProtKB-UniRule"/>
</dbReference>
<keyword evidence="3" id="KW-0472">Membrane</keyword>
<reference evidence="4 5" key="1">
    <citation type="journal article" date="2007" name="Nature">
        <title>Evolution of genes and genomes on the Drosophila phylogeny.</title>
        <authorList>
            <consortium name="Drosophila 12 Genomes Consortium"/>
            <person name="Clark A.G."/>
            <person name="Eisen M.B."/>
            <person name="Smith D.R."/>
            <person name="Bergman C.M."/>
            <person name="Oliver B."/>
            <person name="Markow T.A."/>
            <person name="Kaufman T.C."/>
            <person name="Kellis M."/>
            <person name="Gelbart W."/>
            <person name="Iyer V.N."/>
            <person name="Pollard D.A."/>
            <person name="Sackton T.B."/>
            <person name="Larracuente A.M."/>
            <person name="Singh N.D."/>
            <person name="Abad J.P."/>
            <person name="Abt D.N."/>
            <person name="Adryan B."/>
            <person name="Aguade M."/>
            <person name="Akashi H."/>
            <person name="Anderson W.W."/>
            <person name="Aquadro C.F."/>
            <person name="Ardell D.H."/>
            <person name="Arguello R."/>
            <person name="Artieri C.G."/>
            <person name="Barbash D.A."/>
            <person name="Barker D."/>
            <person name="Barsanti P."/>
            <person name="Batterham P."/>
            <person name="Batzoglou S."/>
            <person name="Begun D."/>
            <person name="Bhutkar A."/>
            <person name="Blanco E."/>
            <person name="Bosak S.A."/>
            <person name="Bradley R.K."/>
            <person name="Brand A.D."/>
            <person name="Brent M.R."/>
            <person name="Brooks A.N."/>
            <person name="Brown R.H."/>
            <person name="Butlin R.K."/>
            <person name="Caggese C."/>
            <person name="Calvi B.R."/>
            <person name="Bernardo de Carvalho A."/>
            <person name="Caspi A."/>
            <person name="Castrezana S."/>
            <person name="Celniker S.E."/>
            <person name="Chang J.L."/>
            <person name="Chapple C."/>
            <person name="Chatterji S."/>
            <person name="Chinwalla A."/>
            <person name="Civetta A."/>
            <person name="Clifton S.W."/>
            <person name="Comeron J.M."/>
            <person name="Costello J.C."/>
            <person name="Coyne J.A."/>
            <person name="Daub J."/>
            <person name="David R.G."/>
            <person name="Delcher A.L."/>
            <person name="Delehaunty K."/>
            <person name="Do C.B."/>
            <person name="Ebling H."/>
            <person name="Edwards K."/>
            <person name="Eickbush T."/>
            <person name="Evans J.D."/>
            <person name="Filipski A."/>
            <person name="Findeiss S."/>
            <person name="Freyhult E."/>
            <person name="Fulton L."/>
            <person name="Fulton R."/>
            <person name="Garcia A.C."/>
            <person name="Gardiner A."/>
            <person name="Garfield D.A."/>
            <person name="Garvin B.E."/>
            <person name="Gibson G."/>
            <person name="Gilbert D."/>
            <person name="Gnerre S."/>
            <person name="Godfrey J."/>
            <person name="Good R."/>
            <person name="Gotea V."/>
            <person name="Gravely B."/>
            <person name="Greenberg A.J."/>
            <person name="Griffiths-Jones S."/>
            <person name="Gross S."/>
            <person name="Guigo R."/>
            <person name="Gustafson E.A."/>
            <person name="Haerty W."/>
            <person name="Hahn M.W."/>
            <person name="Halligan D.L."/>
            <person name="Halpern A.L."/>
            <person name="Halter G.M."/>
            <person name="Han M.V."/>
            <person name="Heger A."/>
            <person name="Hillier L."/>
            <person name="Hinrichs A.S."/>
            <person name="Holmes I."/>
            <person name="Hoskins R.A."/>
            <person name="Hubisz M.J."/>
            <person name="Hultmark D."/>
            <person name="Huntley M.A."/>
            <person name="Jaffe D.B."/>
            <person name="Jagadeeshan S."/>
            <person name="Jeck W.R."/>
            <person name="Johnson J."/>
            <person name="Jones C.D."/>
            <person name="Jordan W.C."/>
            <person name="Karpen G.H."/>
            <person name="Kataoka E."/>
            <person name="Keightley P.D."/>
            <person name="Kheradpour P."/>
            <person name="Kirkness E.F."/>
            <person name="Koerich L.B."/>
            <person name="Kristiansen K."/>
            <person name="Kudrna D."/>
            <person name="Kulathinal R.J."/>
            <person name="Kumar S."/>
            <person name="Kwok R."/>
            <person name="Lander E."/>
            <person name="Langley C.H."/>
            <person name="Lapoint R."/>
            <person name="Lazzaro B.P."/>
            <person name="Lee S.J."/>
            <person name="Levesque L."/>
            <person name="Li R."/>
            <person name="Lin C.F."/>
            <person name="Lin M.F."/>
            <person name="Lindblad-Toh K."/>
            <person name="Llopart A."/>
            <person name="Long M."/>
            <person name="Low L."/>
            <person name="Lozovsky E."/>
            <person name="Lu J."/>
            <person name="Luo M."/>
            <person name="Machado C.A."/>
            <person name="Makalowski W."/>
            <person name="Marzo M."/>
            <person name="Matsuda M."/>
            <person name="Matzkin L."/>
            <person name="McAllister B."/>
            <person name="McBride C.S."/>
            <person name="McKernan B."/>
            <person name="McKernan K."/>
            <person name="Mendez-Lago M."/>
            <person name="Minx P."/>
            <person name="Mollenhauer M.U."/>
            <person name="Montooth K."/>
            <person name="Mount S.M."/>
            <person name="Mu X."/>
            <person name="Myers E."/>
            <person name="Negre B."/>
            <person name="Newfeld S."/>
            <person name="Nielsen R."/>
            <person name="Noor M.A."/>
            <person name="O'Grady P."/>
            <person name="Pachter L."/>
            <person name="Papaceit M."/>
            <person name="Parisi M.J."/>
            <person name="Parisi M."/>
            <person name="Parts L."/>
            <person name="Pedersen J.S."/>
            <person name="Pesole G."/>
            <person name="Phillippy A.M."/>
            <person name="Ponting C.P."/>
            <person name="Pop M."/>
            <person name="Porcelli D."/>
            <person name="Powell J.R."/>
            <person name="Prohaska S."/>
            <person name="Pruitt K."/>
            <person name="Puig M."/>
            <person name="Quesneville H."/>
            <person name="Ram K.R."/>
            <person name="Rand D."/>
            <person name="Rasmussen M.D."/>
            <person name="Reed L.K."/>
            <person name="Reenan R."/>
            <person name="Reily A."/>
            <person name="Remington K.A."/>
            <person name="Rieger T.T."/>
            <person name="Ritchie M.G."/>
            <person name="Robin C."/>
            <person name="Rogers Y.H."/>
            <person name="Rohde C."/>
            <person name="Rozas J."/>
            <person name="Rubenfield M.J."/>
            <person name="Ruiz A."/>
            <person name="Russo S."/>
            <person name="Salzberg S.L."/>
            <person name="Sanchez-Gracia A."/>
            <person name="Saranga D.J."/>
            <person name="Sato H."/>
            <person name="Schaeffer S.W."/>
            <person name="Schatz M.C."/>
            <person name="Schlenke T."/>
            <person name="Schwartz R."/>
            <person name="Segarra C."/>
            <person name="Singh R.S."/>
            <person name="Sirot L."/>
            <person name="Sirota M."/>
            <person name="Sisneros N.B."/>
            <person name="Smith C.D."/>
            <person name="Smith T.F."/>
            <person name="Spieth J."/>
            <person name="Stage D.E."/>
            <person name="Stark A."/>
            <person name="Stephan W."/>
            <person name="Strausberg R.L."/>
            <person name="Strempel S."/>
            <person name="Sturgill D."/>
            <person name="Sutton G."/>
            <person name="Sutton G.G."/>
            <person name="Tao W."/>
            <person name="Teichmann S."/>
            <person name="Tobari Y.N."/>
            <person name="Tomimura Y."/>
            <person name="Tsolas J.M."/>
            <person name="Valente V.L."/>
            <person name="Venter E."/>
            <person name="Venter J.C."/>
            <person name="Vicario S."/>
            <person name="Vieira F.G."/>
            <person name="Vilella A.J."/>
            <person name="Villasante A."/>
            <person name="Walenz B."/>
            <person name="Wang J."/>
            <person name="Wasserman M."/>
            <person name="Watts T."/>
            <person name="Wilson D."/>
            <person name="Wilson R.K."/>
            <person name="Wing R.A."/>
            <person name="Wolfner M.F."/>
            <person name="Wong A."/>
            <person name="Wong G.K."/>
            <person name="Wu C.I."/>
            <person name="Wu G."/>
            <person name="Yamamoto D."/>
            <person name="Yang H.P."/>
            <person name="Yang S.P."/>
            <person name="Yorke J.A."/>
            <person name="Yoshida K."/>
            <person name="Zdobnov E."/>
            <person name="Zhang P."/>
            <person name="Zhang Y."/>
            <person name="Zimin A.V."/>
            <person name="Baldwin J."/>
            <person name="Abdouelleil A."/>
            <person name="Abdulkadir J."/>
            <person name="Abebe A."/>
            <person name="Abera B."/>
            <person name="Abreu J."/>
            <person name="Acer S.C."/>
            <person name="Aftuck L."/>
            <person name="Alexander A."/>
            <person name="An P."/>
            <person name="Anderson E."/>
            <person name="Anderson S."/>
            <person name="Arachi H."/>
            <person name="Azer M."/>
            <person name="Bachantsang P."/>
            <person name="Barry A."/>
            <person name="Bayul T."/>
            <person name="Berlin A."/>
            <person name="Bessette D."/>
            <person name="Bloom T."/>
            <person name="Blye J."/>
            <person name="Boguslavskiy L."/>
            <person name="Bonnet C."/>
            <person name="Boukhgalter B."/>
            <person name="Bourzgui I."/>
            <person name="Brown A."/>
            <person name="Cahill P."/>
            <person name="Channer S."/>
            <person name="Cheshatsang Y."/>
            <person name="Chuda L."/>
            <person name="Citroen M."/>
            <person name="Collymore A."/>
            <person name="Cooke P."/>
            <person name="Costello M."/>
            <person name="D'Aco K."/>
            <person name="Daza R."/>
            <person name="De Haan G."/>
            <person name="DeGray S."/>
            <person name="DeMaso C."/>
            <person name="Dhargay N."/>
            <person name="Dooley K."/>
            <person name="Dooley E."/>
            <person name="Doricent M."/>
            <person name="Dorje P."/>
            <person name="Dorjee K."/>
            <person name="Dupes A."/>
            <person name="Elong R."/>
            <person name="Falk J."/>
            <person name="Farina A."/>
            <person name="Faro S."/>
            <person name="Ferguson D."/>
            <person name="Fisher S."/>
            <person name="Foley C.D."/>
            <person name="Franke A."/>
            <person name="Friedrich D."/>
            <person name="Gadbois L."/>
            <person name="Gearin G."/>
            <person name="Gearin C.R."/>
            <person name="Giannoukos G."/>
            <person name="Goode T."/>
            <person name="Graham J."/>
            <person name="Grandbois E."/>
            <person name="Grewal S."/>
            <person name="Gyaltsen K."/>
            <person name="Hafez N."/>
            <person name="Hagos B."/>
            <person name="Hall J."/>
            <person name="Henson C."/>
            <person name="Hollinger A."/>
            <person name="Honan T."/>
            <person name="Huard M.D."/>
            <person name="Hughes L."/>
            <person name="Hurhula B."/>
            <person name="Husby M.E."/>
            <person name="Kamat A."/>
            <person name="Kanga B."/>
            <person name="Kashin S."/>
            <person name="Khazanovich D."/>
            <person name="Kisner P."/>
            <person name="Lance K."/>
            <person name="Lara M."/>
            <person name="Lee W."/>
            <person name="Lennon N."/>
            <person name="Letendre F."/>
            <person name="LeVine R."/>
            <person name="Lipovsky A."/>
            <person name="Liu X."/>
            <person name="Liu J."/>
            <person name="Liu S."/>
            <person name="Lokyitsang T."/>
            <person name="Lokyitsang Y."/>
            <person name="Lubonja R."/>
            <person name="Lui A."/>
            <person name="MacDonald P."/>
            <person name="Magnisalis V."/>
            <person name="Maru K."/>
            <person name="Matthews C."/>
            <person name="McCusker W."/>
            <person name="McDonough S."/>
            <person name="Mehta T."/>
            <person name="Meldrim J."/>
            <person name="Meneus L."/>
            <person name="Mihai O."/>
            <person name="Mihalev A."/>
            <person name="Mihova T."/>
            <person name="Mittelman R."/>
            <person name="Mlenga V."/>
            <person name="Montmayeur A."/>
            <person name="Mulrain L."/>
            <person name="Navidi A."/>
            <person name="Naylor J."/>
            <person name="Negash T."/>
            <person name="Nguyen T."/>
            <person name="Nguyen N."/>
            <person name="Nicol R."/>
            <person name="Norbu C."/>
            <person name="Norbu N."/>
            <person name="Novod N."/>
            <person name="O'Neill B."/>
            <person name="Osman S."/>
            <person name="Markiewicz E."/>
            <person name="Oyono O.L."/>
            <person name="Patti C."/>
            <person name="Phunkhang P."/>
            <person name="Pierre F."/>
            <person name="Priest M."/>
            <person name="Raghuraman S."/>
            <person name="Rege F."/>
            <person name="Reyes R."/>
            <person name="Rise C."/>
            <person name="Rogov P."/>
            <person name="Ross K."/>
            <person name="Ryan E."/>
            <person name="Settipalli S."/>
            <person name="Shea T."/>
            <person name="Sherpa N."/>
            <person name="Shi L."/>
            <person name="Shih D."/>
            <person name="Sparrow T."/>
            <person name="Spaulding J."/>
            <person name="Stalker J."/>
            <person name="Stange-Thomann N."/>
            <person name="Stavropoulos S."/>
            <person name="Stone C."/>
            <person name="Strader C."/>
            <person name="Tesfaye S."/>
            <person name="Thomson T."/>
            <person name="Thoulutsang Y."/>
            <person name="Thoulutsang D."/>
            <person name="Topham K."/>
            <person name="Topping I."/>
            <person name="Tsamla T."/>
            <person name="Vassiliev H."/>
            <person name="Vo A."/>
            <person name="Wangchuk T."/>
            <person name="Wangdi T."/>
            <person name="Weiand M."/>
            <person name="Wilkinson J."/>
            <person name="Wilson A."/>
            <person name="Yadav S."/>
            <person name="Young G."/>
            <person name="Yu Q."/>
            <person name="Zembek L."/>
            <person name="Zhong D."/>
            <person name="Zimmer A."/>
            <person name="Zwirko Z."/>
            <person name="Jaffe D.B."/>
            <person name="Alvarez P."/>
            <person name="Brockman W."/>
            <person name="Butler J."/>
            <person name="Chin C."/>
            <person name="Gnerre S."/>
            <person name="Grabherr M."/>
            <person name="Kleber M."/>
            <person name="Mauceli E."/>
            <person name="MacCallum I."/>
        </authorList>
    </citation>
    <scope>NUCLEOTIDE SEQUENCE [LARGE SCALE GENOMIC DNA]</scope>
    <source>
        <strain evidence="5">Tucson 14030-0811.24</strain>
    </source>
</reference>
<keyword evidence="1" id="KW-0224">Dipeptidase</keyword>
<feature type="region of interest" description="Disordered" evidence="2">
    <location>
        <begin position="26"/>
        <end position="65"/>
    </location>
</feature>
<dbReference type="InterPro" id="IPR008257">
    <property type="entry name" value="Pept_M19"/>
</dbReference>
<dbReference type="SUPFAM" id="SSF51556">
    <property type="entry name" value="Metallo-dependent hydrolases"/>
    <property type="match status" value="1"/>
</dbReference>
<comment type="catalytic activity">
    <reaction evidence="1">
        <text>an L-aminoacyl-L-amino acid + H2O = 2 an L-alpha-amino acid</text>
        <dbReference type="Rhea" id="RHEA:48940"/>
        <dbReference type="ChEBI" id="CHEBI:15377"/>
        <dbReference type="ChEBI" id="CHEBI:59869"/>
        <dbReference type="ChEBI" id="CHEBI:77460"/>
        <dbReference type="EC" id="3.4.13.19"/>
    </reaction>
</comment>
<dbReference type="EC" id="3.4.13.19" evidence="1"/>
<keyword evidence="1" id="KW-0336">GPI-anchor</keyword>
<comment type="similarity">
    <text evidence="1">Belongs to the metallo-dependent hydrolases superfamily. Peptidase M19 family.</text>
</comment>
<dbReference type="GO" id="GO:0070573">
    <property type="term" value="F:metallodipeptidase activity"/>
    <property type="evidence" value="ECO:0007669"/>
    <property type="project" value="InterPro"/>
</dbReference>
<name>A0A0Q9WZA6_DROWI</name>
<keyword evidence="3" id="KW-0812">Transmembrane</keyword>
<keyword evidence="5" id="KW-1185">Reference proteome</keyword>
<protein>
    <recommendedName>
        <fullName evidence="1">Dipeptidase</fullName>
        <ecNumber evidence="1">3.4.13.19</ecNumber>
    </recommendedName>
</protein>
<gene>
    <name evidence="4" type="primary">Dwil\GK14579</name>
    <name evidence="4" type="ORF">Dwil_GK14579</name>
</gene>
<keyword evidence="1" id="KW-0378">Hydrolase</keyword>
<dbReference type="eggNOG" id="KOG4127">
    <property type="taxonomic scope" value="Eukaryota"/>
</dbReference>
<dbReference type="PANTHER" id="PTHR10443:SF47">
    <property type="entry name" value="DIPEPTIDASE"/>
    <property type="match status" value="1"/>
</dbReference>
<evidence type="ECO:0000256" key="1">
    <source>
        <dbReference type="RuleBase" id="RU341113"/>
    </source>
</evidence>
<dbReference type="OrthoDB" id="445695at2759"/>
<dbReference type="Proteomes" id="UP000007798">
    <property type="component" value="Unassembled WGS sequence"/>
</dbReference>
<dbReference type="PANTHER" id="PTHR10443">
    <property type="entry name" value="MICROSOMAL DIPEPTIDASE"/>
    <property type="match status" value="1"/>
</dbReference>
<comment type="cofactor">
    <cofactor evidence="1">
        <name>Zn(2+)</name>
        <dbReference type="ChEBI" id="CHEBI:29105"/>
    </cofactor>
</comment>
<keyword evidence="1" id="KW-0482">Metalloprotease</keyword>
<dbReference type="EMBL" id="CH963857">
    <property type="protein sequence ID" value="KRF98488.1"/>
    <property type="molecule type" value="Genomic_DNA"/>
</dbReference>